<dbReference type="GO" id="GO:0060236">
    <property type="term" value="P:regulation of mitotic spindle organization"/>
    <property type="evidence" value="ECO:0007669"/>
    <property type="project" value="TreeGrafter"/>
</dbReference>
<dbReference type="InterPro" id="IPR002110">
    <property type="entry name" value="Ankyrin_rpt"/>
</dbReference>
<dbReference type="GO" id="GO:1902412">
    <property type="term" value="P:regulation of mitotic cytokinesis"/>
    <property type="evidence" value="ECO:0007669"/>
    <property type="project" value="InterPro"/>
</dbReference>
<keyword evidence="2" id="KW-1185">Reference proteome</keyword>
<dbReference type="InterPro" id="IPR036770">
    <property type="entry name" value="Ankyrin_rpt-contain_sf"/>
</dbReference>
<dbReference type="AlphaFoldDB" id="A0A9N7TZW6"/>
<dbReference type="PANTHER" id="PTHR24160">
    <property type="entry name" value="ANKYRIN REPEAT DOMAIN-CONTAINING PROTEIN 53"/>
    <property type="match status" value="1"/>
</dbReference>
<dbReference type="GO" id="GO:0000922">
    <property type="term" value="C:spindle pole"/>
    <property type="evidence" value="ECO:0007669"/>
    <property type="project" value="TreeGrafter"/>
</dbReference>
<comment type="caution">
    <text evidence="1">The sequence shown here is derived from an EMBL/GenBank/DDBJ whole genome shotgun (WGS) entry which is preliminary data.</text>
</comment>
<organism evidence="1 2">
    <name type="scientific">Pleuronectes platessa</name>
    <name type="common">European plaice</name>
    <dbReference type="NCBI Taxonomy" id="8262"/>
    <lineage>
        <taxon>Eukaryota</taxon>
        <taxon>Metazoa</taxon>
        <taxon>Chordata</taxon>
        <taxon>Craniata</taxon>
        <taxon>Vertebrata</taxon>
        <taxon>Euteleostomi</taxon>
        <taxon>Actinopterygii</taxon>
        <taxon>Neopterygii</taxon>
        <taxon>Teleostei</taxon>
        <taxon>Neoteleostei</taxon>
        <taxon>Acanthomorphata</taxon>
        <taxon>Carangaria</taxon>
        <taxon>Pleuronectiformes</taxon>
        <taxon>Pleuronectoidei</taxon>
        <taxon>Pleuronectidae</taxon>
        <taxon>Pleuronectes</taxon>
    </lineage>
</organism>
<dbReference type="Proteomes" id="UP001153269">
    <property type="component" value="Unassembled WGS sequence"/>
</dbReference>
<protein>
    <submittedName>
        <fullName evidence="1">Uncharacterized protein</fullName>
    </submittedName>
</protein>
<name>A0A9N7TZW6_PLEPL</name>
<dbReference type="Gene3D" id="1.25.40.20">
    <property type="entry name" value="Ankyrin repeat-containing domain"/>
    <property type="match status" value="1"/>
</dbReference>
<evidence type="ECO:0000313" key="2">
    <source>
        <dbReference type="Proteomes" id="UP001153269"/>
    </source>
</evidence>
<reference evidence="1" key="1">
    <citation type="submission" date="2020-03" db="EMBL/GenBank/DDBJ databases">
        <authorList>
            <person name="Weist P."/>
        </authorList>
    </citation>
    <scope>NUCLEOTIDE SEQUENCE</scope>
</reference>
<dbReference type="GO" id="GO:0007080">
    <property type="term" value="P:mitotic metaphase chromosome alignment"/>
    <property type="evidence" value="ECO:0007669"/>
    <property type="project" value="TreeGrafter"/>
</dbReference>
<dbReference type="SUPFAM" id="SSF48403">
    <property type="entry name" value="Ankyrin repeat"/>
    <property type="match status" value="1"/>
</dbReference>
<evidence type="ECO:0000313" key="1">
    <source>
        <dbReference type="EMBL" id="CAB1421481.1"/>
    </source>
</evidence>
<dbReference type="Pfam" id="PF00023">
    <property type="entry name" value="Ank"/>
    <property type="match status" value="1"/>
</dbReference>
<dbReference type="EMBL" id="CADEAL010000524">
    <property type="protein sequence ID" value="CAB1421481.1"/>
    <property type="molecule type" value="Genomic_DNA"/>
</dbReference>
<sequence length="202" mass="23496">MAAAEGLMDCVEILVQADADVLAQDDMGHTALDLARVWSHRDVGRYLRRFMWEAEKKKEMEGMSQARVLYRDLVAMAKLNVVDKTSLIDKKMRDQDGFYVGRHELKLDESRSVIDLRDVVRLWRDSRGRGPPQYSTRWDSTPRDAPDLPLAVLRSVLFPRVSPFRINSPQDFYTRDIKLVPRRRRPQGWSTSRWTEVAKHLG</sequence>
<proteinExistence type="predicted"/>
<gene>
    <name evidence="1" type="ORF">PLEPLA_LOCUS9367</name>
</gene>
<dbReference type="GO" id="GO:0031116">
    <property type="term" value="P:positive regulation of microtubule polymerization"/>
    <property type="evidence" value="ECO:0007669"/>
    <property type="project" value="TreeGrafter"/>
</dbReference>
<dbReference type="PANTHER" id="PTHR24160:SF1">
    <property type="entry name" value="ANKYRIN REPEAT DOMAIN-CONTAINING PROTEIN 53"/>
    <property type="match status" value="1"/>
</dbReference>
<dbReference type="InterPro" id="IPR042335">
    <property type="entry name" value="ANKRD53"/>
</dbReference>
<accession>A0A9N7TZW6</accession>